<evidence type="ECO:0000313" key="3">
    <source>
        <dbReference type="Proteomes" id="UP000238442"/>
    </source>
</evidence>
<dbReference type="RefSeq" id="WP_105214370.1">
    <property type="nucleotide sequence ID" value="NZ_CP027062.1"/>
</dbReference>
<sequence length="197" mass="21823">MKNLAPILIVLLLGFNSYAQVGINTTEPTSTLDVNGNLRIRKADRSTDNDIVATRIVGIDDAGNIVQVEVDENLILENNRIRATNRILKIGDVPSLGLPVIDDLDLVIWPGEPNEDKSVIRVQSILGDVIITGIAAGQDGQQIWLYPVSGDITFLPNSLLSLFGNRIENNSNLVVQRYEMVKLMYDATRAKWIIMDR</sequence>
<dbReference type="KEGG" id="aue:C5O00_01715"/>
<reference evidence="2 3" key="1">
    <citation type="submission" date="2018-02" db="EMBL/GenBank/DDBJ databases">
        <title>Genomic analysis of the strain RR4-38 isolated from a seawater recirculating aquaculture system.</title>
        <authorList>
            <person name="Kim Y.-S."/>
            <person name="Jang Y.H."/>
            <person name="Kim K.-H."/>
        </authorList>
    </citation>
    <scope>NUCLEOTIDE SEQUENCE [LARGE SCALE GENOMIC DNA]</scope>
    <source>
        <strain evidence="2 3">RR4-38</strain>
    </source>
</reference>
<evidence type="ECO:0000256" key="1">
    <source>
        <dbReference type="SAM" id="SignalP"/>
    </source>
</evidence>
<accession>A0A2S0HTD1</accession>
<dbReference type="OrthoDB" id="1433786at2"/>
<dbReference type="Proteomes" id="UP000238442">
    <property type="component" value="Chromosome"/>
</dbReference>
<protein>
    <submittedName>
        <fullName evidence="2">Uncharacterized protein</fullName>
    </submittedName>
</protein>
<keyword evidence="1" id="KW-0732">Signal</keyword>
<keyword evidence="3" id="KW-1185">Reference proteome</keyword>
<feature type="chain" id="PRO_5015440799" evidence="1">
    <location>
        <begin position="20"/>
        <end position="197"/>
    </location>
</feature>
<gene>
    <name evidence="2" type="ORF">C5O00_01715</name>
</gene>
<feature type="signal peptide" evidence="1">
    <location>
        <begin position="1"/>
        <end position="19"/>
    </location>
</feature>
<dbReference type="AlphaFoldDB" id="A0A2S0HTD1"/>
<evidence type="ECO:0000313" key="2">
    <source>
        <dbReference type="EMBL" id="AVI49951.1"/>
    </source>
</evidence>
<dbReference type="EMBL" id="CP027062">
    <property type="protein sequence ID" value="AVI49951.1"/>
    <property type="molecule type" value="Genomic_DNA"/>
</dbReference>
<proteinExistence type="predicted"/>
<name>A0A2S0HTD1_9FLAO</name>
<organism evidence="2 3">
    <name type="scientific">Pukyongia salina</name>
    <dbReference type="NCBI Taxonomy" id="2094025"/>
    <lineage>
        <taxon>Bacteria</taxon>
        <taxon>Pseudomonadati</taxon>
        <taxon>Bacteroidota</taxon>
        <taxon>Flavobacteriia</taxon>
        <taxon>Flavobacteriales</taxon>
        <taxon>Flavobacteriaceae</taxon>
        <taxon>Pukyongia</taxon>
    </lineage>
</organism>